<feature type="compositionally biased region" description="Basic and acidic residues" evidence="1">
    <location>
        <begin position="99"/>
        <end position="114"/>
    </location>
</feature>
<dbReference type="Gene3D" id="2.30.30.140">
    <property type="match status" value="1"/>
</dbReference>
<dbReference type="GO" id="GO:0042393">
    <property type="term" value="F:histone binding"/>
    <property type="evidence" value="ECO:0007669"/>
    <property type="project" value="TreeGrafter"/>
</dbReference>
<dbReference type="PANTHER" id="PTHR15321:SF3">
    <property type="entry name" value="TP53-BINDING PROTEIN 1"/>
    <property type="match status" value="1"/>
</dbReference>
<dbReference type="PANTHER" id="PTHR15321">
    <property type="entry name" value="TUMOR SUPPRESSOR P53-BINDING PROTEIN 1"/>
    <property type="match status" value="1"/>
</dbReference>
<dbReference type="InterPro" id="IPR047250">
    <property type="entry name" value="BRCT_p53bp1-like_rpt2"/>
</dbReference>
<dbReference type="SUPFAM" id="SSF63748">
    <property type="entry name" value="Tudor/PWWP/MBT"/>
    <property type="match status" value="1"/>
</dbReference>
<feature type="compositionally biased region" description="Low complexity" evidence="1">
    <location>
        <begin position="7"/>
        <end position="24"/>
    </location>
</feature>
<gene>
    <name evidence="3" type="ORF">CINCED_3A020219</name>
</gene>
<dbReference type="Gene3D" id="3.40.50.10190">
    <property type="entry name" value="BRCT domain"/>
    <property type="match status" value="2"/>
</dbReference>
<protein>
    <submittedName>
        <fullName evidence="3">Tudor domain,BRCT domain</fullName>
    </submittedName>
</protein>
<dbReference type="SUPFAM" id="SSF52113">
    <property type="entry name" value="BRCT domain"/>
    <property type="match status" value="2"/>
</dbReference>
<keyword evidence="4" id="KW-1185">Reference proteome</keyword>
<accession>A0A5E4MWQ6</accession>
<feature type="region of interest" description="Disordered" evidence="1">
    <location>
        <begin position="252"/>
        <end position="280"/>
    </location>
</feature>
<dbReference type="GO" id="GO:0045944">
    <property type="term" value="P:positive regulation of transcription by RNA polymerase II"/>
    <property type="evidence" value="ECO:0007669"/>
    <property type="project" value="TreeGrafter"/>
</dbReference>
<dbReference type="GO" id="GO:0005634">
    <property type="term" value="C:nucleus"/>
    <property type="evidence" value="ECO:0007669"/>
    <property type="project" value="TreeGrafter"/>
</dbReference>
<dbReference type="CDD" id="cd17724">
    <property type="entry name" value="BRCT_p53bp1_rpt2"/>
    <property type="match status" value="1"/>
</dbReference>
<dbReference type="Proteomes" id="UP000325440">
    <property type="component" value="Unassembled WGS sequence"/>
</dbReference>
<evidence type="ECO:0000256" key="1">
    <source>
        <dbReference type="SAM" id="MobiDB-lite"/>
    </source>
</evidence>
<dbReference type="InterPro" id="IPR036420">
    <property type="entry name" value="BRCT_dom_sf"/>
</dbReference>
<dbReference type="InterPro" id="IPR047252">
    <property type="entry name" value="TP53BP1-like"/>
</dbReference>
<dbReference type="SMART" id="SM00333">
    <property type="entry name" value="TUDOR"/>
    <property type="match status" value="1"/>
</dbReference>
<reference evidence="3 4" key="1">
    <citation type="submission" date="2019-08" db="EMBL/GenBank/DDBJ databases">
        <authorList>
            <person name="Alioto T."/>
            <person name="Alioto T."/>
            <person name="Gomez Garrido J."/>
        </authorList>
    </citation>
    <scope>NUCLEOTIDE SEQUENCE [LARGE SCALE GENOMIC DNA]</scope>
</reference>
<dbReference type="Pfam" id="PF18428">
    <property type="entry name" value="BRCT_3"/>
    <property type="match status" value="1"/>
</dbReference>
<dbReference type="EMBL" id="CABPRJ010001436">
    <property type="protein sequence ID" value="VVC36757.1"/>
    <property type="molecule type" value="Genomic_DNA"/>
</dbReference>
<dbReference type="CDD" id="cd04508">
    <property type="entry name" value="Tudor_SF"/>
    <property type="match status" value="1"/>
</dbReference>
<feature type="compositionally biased region" description="Basic residues" evidence="1">
    <location>
        <begin position="256"/>
        <end position="270"/>
    </location>
</feature>
<evidence type="ECO:0000313" key="3">
    <source>
        <dbReference type="EMBL" id="VVC36757.1"/>
    </source>
</evidence>
<sequence length="812" mass="92029">MYENTNSKSDLSSLSKSEQSNNEQLTLPIEIDFNQMDNVPTTNEDSSINEPNKQLPTKDAGWNSHSATSPVLYSEFIIHGPRKENNNSSSIETVVDSDCETKPPNEEIEKSEENSKFEHEKIFCVATIRRISPNTIKLIGISKIDQNVKVDIKSDGSSLNGYAADHSSSSTNSTVCHEQFTVPKIPRDSFMSSSSSGSLSGVPLLQSKFKSENILVSRNMYTCTDNFVCQKCNHVYPKITEKFSLDRNHHENNIQKKPHVDRKPSPKKRQVLNIKNKSSSKKTLKKKKDIKIKELKNNNIIPTNLIDEEHITFDIGDKVLAYWIADKLFYPATIIGIMPSKYRVKFTDGVEKLVTIEGLVHCEALKINSPIAVCDRVSQEYRVGEIVSINSITNGDKTYTVDLESEVVVVPFDNIVLEVESARKLQSKIVFKNYHRLSLSNVSEGKRLRSSRSTNTTEKTKDISNKRKSTSQVGPSEPKKKRKCLFPEAPDPRDIPSTSTGITEENYEMANHIVFSSDSEFDHIREDLTKVNMRKFKYSDIDSEHSSPEQDKHIIKKLSINNCMPVFKDLYFVLSYAAFKRIPTCNASDLSEDELLSNSQYFEPNKLHKKILEATICQHGGHVFKHLNIIPKSHYKLTYLITDTPSQTCNYFLSLSLGIPSYHHKYIDLAISQNLSFPEFLTRNNIKPIPNGWSVEKKSIIFRSPSTVHREIFSEYIIFLALLGVPKNEFFSGILKFCGAIVYTSWNDDGPTAPSPYHHTVIVTDEYCPTVLARSKLPKLSLHWVIQSLICESVRPFDGHESYTAINDDNSV</sequence>
<dbReference type="AlphaFoldDB" id="A0A5E4MWQ6"/>
<feature type="domain" description="Tudor" evidence="2">
    <location>
        <begin position="311"/>
        <end position="367"/>
    </location>
</feature>
<organism evidence="3 4">
    <name type="scientific">Cinara cedri</name>
    <dbReference type="NCBI Taxonomy" id="506608"/>
    <lineage>
        <taxon>Eukaryota</taxon>
        <taxon>Metazoa</taxon>
        <taxon>Ecdysozoa</taxon>
        <taxon>Arthropoda</taxon>
        <taxon>Hexapoda</taxon>
        <taxon>Insecta</taxon>
        <taxon>Pterygota</taxon>
        <taxon>Neoptera</taxon>
        <taxon>Paraneoptera</taxon>
        <taxon>Hemiptera</taxon>
        <taxon>Sternorrhyncha</taxon>
        <taxon>Aphidomorpha</taxon>
        <taxon>Aphidoidea</taxon>
        <taxon>Aphididae</taxon>
        <taxon>Lachninae</taxon>
        <taxon>Cinara</taxon>
    </lineage>
</organism>
<feature type="compositionally biased region" description="Polar residues" evidence="1">
    <location>
        <begin position="35"/>
        <end position="55"/>
    </location>
</feature>
<feature type="region of interest" description="Disordered" evidence="1">
    <location>
        <begin position="445"/>
        <end position="500"/>
    </location>
</feature>
<feature type="region of interest" description="Disordered" evidence="1">
    <location>
        <begin position="82"/>
        <end position="114"/>
    </location>
</feature>
<name>A0A5E4MWQ6_9HEMI</name>
<dbReference type="InterPro" id="IPR002999">
    <property type="entry name" value="Tudor"/>
</dbReference>
<evidence type="ECO:0000259" key="2">
    <source>
        <dbReference type="SMART" id="SM00333"/>
    </source>
</evidence>
<evidence type="ECO:0000313" key="4">
    <source>
        <dbReference type="Proteomes" id="UP000325440"/>
    </source>
</evidence>
<proteinExistence type="predicted"/>
<dbReference type="GO" id="GO:0000077">
    <property type="term" value="P:DNA damage checkpoint signaling"/>
    <property type="evidence" value="ECO:0007669"/>
    <property type="project" value="TreeGrafter"/>
</dbReference>
<dbReference type="OrthoDB" id="129353at2759"/>
<feature type="region of interest" description="Disordered" evidence="1">
    <location>
        <begin position="1"/>
        <end position="64"/>
    </location>
</feature>